<dbReference type="Pfam" id="PF13813">
    <property type="entry name" value="MBOAT_2"/>
    <property type="match status" value="1"/>
</dbReference>
<sequence length="311" mass="35051">MMNYHPLFDLAAVVLVSAAAIGFTPALSPFRSALLPILCALSWHCVIQCPNYIERSAWATSVGGYTLSYLFHYLDVGVLDPWDFTLQGSVKEMRLRKDVGSPASTRSSPRQPVQNVASRLRFGFSVLFSWRFANTRYQVKNLPKLDESLRRSRGRFLAHTFLTIVVCYLVLDAMDCSADPKITETFYSLDKIAFFSRIRDVSAQEVVMRFFAAVGLGAGLVSVQRGVYSILAFVCVAGRLSDPADWPPFNGPFREISSLRNFWSMFWHQTNTHRLRVTSSALLHGVLRLPKETKVARYLRPWVRSGEGHSG</sequence>
<gene>
    <name evidence="6" type="ORF">NEMBOFW57_009651</name>
</gene>
<reference evidence="6" key="1">
    <citation type="submission" date="2023-02" db="EMBL/GenBank/DDBJ databases">
        <authorList>
            <person name="Palmer J.M."/>
        </authorList>
    </citation>
    <scope>NUCLEOTIDE SEQUENCE</scope>
    <source>
        <strain evidence="6">FW57</strain>
    </source>
</reference>
<evidence type="ECO:0000259" key="5">
    <source>
        <dbReference type="Pfam" id="PF13813"/>
    </source>
</evidence>
<dbReference type="EMBL" id="JAHCVI010000005">
    <property type="protein sequence ID" value="KAG7285033.1"/>
    <property type="molecule type" value="Genomic_DNA"/>
</dbReference>
<organism evidence="6 7">
    <name type="scientific">Staphylotrichum longicolle</name>
    <dbReference type="NCBI Taxonomy" id="669026"/>
    <lineage>
        <taxon>Eukaryota</taxon>
        <taxon>Fungi</taxon>
        <taxon>Dikarya</taxon>
        <taxon>Ascomycota</taxon>
        <taxon>Pezizomycotina</taxon>
        <taxon>Sordariomycetes</taxon>
        <taxon>Sordariomycetidae</taxon>
        <taxon>Sordariales</taxon>
        <taxon>Chaetomiaceae</taxon>
        <taxon>Staphylotrichum</taxon>
    </lineage>
</organism>
<comment type="subcellular location">
    <subcellularLocation>
        <location evidence="1">Membrane</location>
        <topology evidence="1">Multi-pass membrane protein</topology>
    </subcellularLocation>
</comment>
<proteinExistence type="predicted"/>
<dbReference type="Proteomes" id="UP001197093">
    <property type="component" value="Unassembled WGS sequence"/>
</dbReference>
<keyword evidence="2" id="KW-0812">Transmembrane</keyword>
<evidence type="ECO:0000256" key="4">
    <source>
        <dbReference type="ARBA" id="ARBA00023136"/>
    </source>
</evidence>
<protein>
    <recommendedName>
        <fullName evidence="5">Wax synthase domain-containing protein</fullName>
    </recommendedName>
</protein>
<keyword evidence="4" id="KW-0472">Membrane</keyword>
<evidence type="ECO:0000256" key="1">
    <source>
        <dbReference type="ARBA" id="ARBA00004141"/>
    </source>
</evidence>
<dbReference type="InterPro" id="IPR032805">
    <property type="entry name" value="Wax_synthase_dom"/>
</dbReference>
<feature type="domain" description="Wax synthase" evidence="5">
    <location>
        <begin position="246"/>
        <end position="300"/>
    </location>
</feature>
<evidence type="ECO:0000256" key="3">
    <source>
        <dbReference type="ARBA" id="ARBA00022989"/>
    </source>
</evidence>
<evidence type="ECO:0000313" key="6">
    <source>
        <dbReference type="EMBL" id="KAG7285033.1"/>
    </source>
</evidence>
<keyword evidence="3" id="KW-1133">Transmembrane helix</keyword>
<accession>A0AAD4HXY6</accession>
<comment type="caution">
    <text evidence="6">The sequence shown here is derived from an EMBL/GenBank/DDBJ whole genome shotgun (WGS) entry which is preliminary data.</text>
</comment>
<dbReference type="AlphaFoldDB" id="A0AAD4HXY6"/>
<keyword evidence="7" id="KW-1185">Reference proteome</keyword>
<evidence type="ECO:0000256" key="2">
    <source>
        <dbReference type="ARBA" id="ARBA00022692"/>
    </source>
</evidence>
<dbReference type="GO" id="GO:0016020">
    <property type="term" value="C:membrane"/>
    <property type="evidence" value="ECO:0007669"/>
    <property type="project" value="UniProtKB-SubCell"/>
</dbReference>
<evidence type="ECO:0000313" key="7">
    <source>
        <dbReference type="Proteomes" id="UP001197093"/>
    </source>
</evidence>
<name>A0AAD4HXY6_9PEZI</name>